<reference evidence="4" key="1">
    <citation type="journal article" date="2020" name="Stud. Mycol.">
        <title>101 Dothideomycetes genomes: a test case for predicting lifestyles and emergence of pathogens.</title>
        <authorList>
            <person name="Haridas S."/>
            <person name="Albert R."/>
            <person name="Binder M."/>
            <person name="Bloem J."/>
            <person name="Labutti K."/>
            <person name="Salamov A."/>
            <person name="Andreopoulos B."/>
            <person name="Baker S."/>
            <person name="Barry K."/>
            <person name="Bills G."/>
            <person name="Bluhm B."/>
            <person name="Cannon C."/>
            <person name="Castanera R."/>
            <person name="Culley D."/>
            <person name="Daum C."/>
            <person name="Ezra D."/>
            <person name="Gonzalez J."/>
            <person name="Henrissat B."/>
            <person name="Kuo A."/>
            <person name="Liang C."/>
            <person name="Lipzen A."/>
            <person name="Lutzoni F."/>
            <person name="Magnuson J."/>
            <person name="Mondo S."/>
            <person name="Nolan M."/>
            <person name="Ohm R."/>
            <person name="Pangilinan J."/>
            <person name="Park H.-J."/>
            <person name="Ramirez L."/>
            <person name="Alfaro M."/>
            <person name="Sun H."/>
            <person name="Tritt A."/>
            <person name="Yoshinaga Y."/>
            <person name="Zwiers L.-H."/>
            <person name="Turgeon B."/>
            <person name="Goodwin S."/>
            <person name="Spatafora J."/>
            <person name="Crous P."/>
            <person name="Grigoriev I."/>
        </authorList>
    </citation>
    <scope>NUCLEOTIDE SEQUENCE</scope>
    <source>
        <strain evidence="4">CBS 121167</strain>
    </source>
</reference>
<protein>
    <recommendedName>
        <fullName evidence="6">15-hydroxyprostaglandin dehydrogenase (NAD(+))</fullName>
    </recommendedName>
</protein>
<comment type="similarity">
    <text evidence="1">Belongs to the short-chain dehydrogenases/reductases (SDR) family.</text>
</comment>
<keyword evidence="2" id="KW-0521">NADP</keyword>
<dbReference type="PANTHER" id="PTHR44229:SF4">
    <property type="entry name" value="15-HYDROXYPROSTAGLANDIN DEHYDROGENASE [NAD(+)]"/>
    <property type="match status" value="1"/>
</dbReference>
<evidence type="ECO:0008006" key="6">
    <source>
        <dbReference type="Google" id="ProtNLM"/>
    </source>
</evidence>
<dbReference type="InterPro" id="IPR002347">
    <property type="entry name" value="SDR_fam"/>
</dbReference>
<keyword evidence="5" id="KW-1185">Reference proteome</keyword>
<dbReference type="SUPFAM" id="SSF51735">
    <property type="entry name" value="NAD(P)-binding Rossmann-fold domains"/>
    <property type="match status" value="1"/>
</dbReference>
<name>A0A6A6BJD5_9PEZI</name>
<dbReference type="PRINTS" id="PR00081">
    <property type="entry name" value="GDHRDH"/>
</dbReference>
<gene>
    <name evidence="4" type="ORF">K452DRAFT_308321</name>
</gene>
<dbReference type="PROSITE" id="PS00061">
    <property type="entry name" value="ADH_SHORT"/>
    <property type="match status" value="1"/>
</dbReference>
<dbReference type="GO" id="GO:0005737">
    <property type="term" value="C:cytoplasm"/>
    <property type="evidence" value="ECO:0007669"/>
    <property type="project" value="TreeGrafter"/>
</dbReference>
<keyword evidence="3" id="KW-0560">Oxidoreductase</keyword>
<dbReference type="Gene3D" id="3.40.50.720">
    <property type="entry name" value="NAD(P)-binding Rossmann-like Domain"/>
    <property type="match status" value="1"/>
</dbReference>
<dbReference type="GeneID" id="54300639"/>
<dbReference type="InterPro" id="IPR036291">
    <property type="entry name" value="NAD(P)-bd_dom_sf"/>
</dbReference>
<accession>A0A6A6BJD5</accession>
<dbReference type="EMBL" id="ML995484">
    <property type="protein sequence ID" value="KAF2142681.1"/>
    <property type="molecule type" value="Genomic_DNA"/>
</dbReference>
<dbReference type="GO" id="GO:0016491">
    <property type="term" value="F:oxidoreductase activity"/>
    <property type="evidence" value="ECO:0007669"/>
    <property type="project" value="UniProtKB-KW"/>
</dbReference>
<evidence type="ECO:0000313" key="5">
    <source>
        <dbReference type="Proteomes" id="UP000799438"/>
    </source>
</evidence>
<sequence length="288" mass="30906">MADLKRVALVTGATSGIGVDLARDLLDKGWRVALVGRRIELGEQLAAELGESSRFFPGDQGNYESLASAFAAVWAAWGRLDAVCLNAGIVDKSSVYILKWRGKAVDDVPPAPDLSTTDVDYKGVVYGTQLATHYMRHNAPSPGGRVVVTASIAALFPHRSYPEYCGAKAAVVQYVRAVAPLLLAKDHVEVNCVLPGIIATPIVPPEMINAVSPECITPVDTVLRAYHTFLDAAEPLAGQIVEASADQLIYYDLPEEGNGAVTRRAVAVWEPLFEMMHGEKSELPDAIP</sequence>
<dbReference type="RefSeq" id="XP_033398393.1">
    <property type="nucleotide sequence ID" value="XM_033543142.1"/>
</dbReference>
<evidence type="ECO:0000256" key="1">
    <source>
        <dbReference type="ARBA" id="ARBA00006484"/>
    </source>
</evidence>
<dbReference type="InterPro" id="IPR020904">
    <property type="entry name" value="Sc_DH/Rdtase_CS"/>
</dbReference>
<dbReference type="Pfam" id="PF00106">
    <property type="entry name" value="adh_short"/>
    <property type="match status" value="1"/>
</dbReference>
<proteinExistence type="inferred from homology"/>
<dbReference type="AlphaFoldDB" id="A0A6A6BJD5"/>
<evidence type="ECO:0000313" key="4">
    <source>
        <dbReference type="EMBL" id="KAF2142681.1"/>
    </source>
</evidence>
<evidence type="ECO:0000256" key="2">
    <source>
        <dbReference type="ARBA" id="ARBA00022857"/>
    </source>
</evidence>
<dbReference type="PANTHER" id="PTHR44229">
    <property type="entry name" value="15-HYDROXYPROSTAGLANDIN DEHYDROGENASE [NAD(+)]"/>
    <property type="match status" value="1"/>
</dbReference>
<organism evidence="4 5">
    <name type="scientific">Aplosporella prunicola CBS 121167</name>
    <dbReference type="NCBI Taxonomy" id="1176127"/>
    <lineage>
        <taxon>Eukaryota</taxon>
        <taxon>Fungi</taxon>
        <taxon>Dikarya</taxon>
        <taxon>Ascomycota</taxon>
        <taxon>Pezizomycotina</taxon>
        <taxon>Dothideomycetes</taxon>
        <taxon>Dothideomycetes incertae sedis</taxon>
        <taxon>Botryosphaeriales</taxon>
        <taxon>Aplosporellaceae</taxon>
        <taxon>Aplosporella</taxon>
    </lineage>
</organism>
<dbReference type="OrthoDB" id="5371740at2759"/>
<dbReference type="Proteomes" id="UP000799438">
    <property type="component" value="Unassembled WGS sequence"/>
</dbReference>
<evidence type="ECO:0000256" key="3">
    <source>
        <dbReference type="ARBA" id="ARBA00023002"/>
    </source>
</evidence>